<feature type="region of interest" description="Disordered" evidence="3">
    <location>
        <begin position="29"/>
        <end position="58"/>
    </location>
</feature>
<feature type="transmembrane region" description="Helical" evidence="4">
    <location>
        <begin position="279"/>
        <end position="301"/>
    </location>
</feature>
<keyword evidence="1" id="KW-1015">Disulfide bond</keyword>
<dbReference type="Gene3D" id="3.10.250.10">
    <property type="entry name" value="SRCR-like domain"/>
    <property type="match status" value="1"/>
</dbReference>
<dbReference type="SMART" id="SM00202">
    <property type="entry name" value="SR"/>
    <property type="match status" value="1"/>
</dbReference>
<evidence type="ECO:0000256" key="4">
    <source>
        <dbReference type="SAM" id="Phobius"/>
    </source>
</evidence>
<feature type="signal peptide" evidence="5">
    <location>
        <begin position="1"/>
        <end position="19"/>
    </location>
</feature>
<keyword evidence="4" id="KW-0812">Transmembrane</keyword>
<protein>
    <submittedName>
        <fullName evidence="7">T-cell surface glycoprotein CD5</fullName>
    </submittedName>
</protein>
<feature type="domain" description="SRCR" evidence="6">
    <location>
        <begin position="58"/>
        <end position="167"/>
    </location>
</feature>
<feature type="domain" description="SRCR" evidence="6">
    <location>
        <begin position="175"/>
        <end position="267"/>
    </location>
</feature>
<evidence type="ECO:0000256" key="3">
    <source>
        <dbReference type="SAM" id="MobiDB-lite"/>
    </source>
</evidence>
<dbReference type="PANTHER" id="PTHR47309">
    <property type="entry name" value="T-CELL SURFACE GLYCOPROTEIN CD5"/>
    <property type="match status" value="1"/>
</dbReference>
<accession>A0ABQ0FSG7</accession>
<reference evidence="7 8" key="1">
    <citation type="submission" date="2024-08" db="EMBL/GenBank/DDBJ databases">
        <title>The draft genome of Apodemus speciosus.</title>
        <authorList>
            <person name="Nabeshima K."/>
            <person name="Suzuki S."/>
            <person name="Onuma M."/>
        </authorList>
    </citation>
    <scope>NUCLEOTIDE SEQUENCE [LARGE SCALE GENOMIC DNA]</scope>
    <source>
        <strain evidence="7">IB14-021</strain>
    </source>
</reference>
<dbReference type="InterPro" id="IPR001190">
    <property type="entry name" value="SRCR"/>
</dbReference>
<organism evidence="7 8">
    <name type="scientific">Apodemus speciosus</name>
    <name type="common">Large Japanese field mouse</name>
    <dbReference type="NCBI Taxonomy" id="105296"/>
    <lineage>
        <taxon>Eukaryota</taxon>
        <taxon>Metazoa</taxon>
        <taxon>Chordata</taxon>
        <taxon>Craniata</taxon>
        <taxon>Vertebrata</taxon>
        <taxon>Euteleostomi</taxon>
        <taxon>Mammalia</taxon>
        <taxon>Eutheria</taxon>
        <taxon>Euarchontoglires</taxon>
        <taxon>Glires</taxon>
        <taxon>Rodentia</taxon>
        <taxon>Myomorpha</taxon>
        <taxon>Muroidea</taxon>
        <taxon>Muridae</taxon>
        <taxon>Murinae</taxon>
        <taxon>Apodemus</taxon>
    </lineage>
</organism>
<dbReference type="InterPro" id="IPR003566">
    <property type="entry name" value="Tcell_CD5"/>
</dbReference>
<comment type="caution">
    <text evidence="7">The sequence shown here is derived from an EMBL/GenBank/DDBJ whole genome shotgun (WGS) entry which is preliminary data.</text>
</comment>
<evidence type="ECO:0000256" key="1">
    <source>
        <dbReference type="ARBA" id="ARBA00023157"/>
    </source>
</evidence>
<keyword evidence="8" id="KW-1185">Reference proteome</keyword>
<evidence type="ECO:0000313" key="8">
    <source>
        <dbReference type="Proteomes" id="UP001623349"/>
    </source>
</evidence>
<dbReference type="PRINTS" id="PR01409">
    <property type="entry name" value="TCELLCD5"/>
</dbReference>
<dbReference type="SUPFAM" id="SSF56487">
    <property type="entry name" value="SRCR-like"/>
    <property type="match status" value="2"/>
</dbReference>
<proteinExistence type="predicted"/>
<keyword evidence="4" id="KW-0472">Membrane</keyword>
<feature type="chain" id="PRO_5045825893" evidence="5">
    <location>
        <begin position="20"/>
        <end position="449"/>
    </location>
</feature>
<dbReference type="InterPro" id="IPR036772">
    <property type="entry name" value="SRCR-like_dom_sf"/>
</dbReference>
<dbReference type="PANTHER" id="PTHR47309:SF1">
    <property type="entry name" value="T-CELL SURFACE GLYCOPROTEIN CD5"/>
    <property type="match status" value="1"/>
</dbReference>
<name>A0ABQ0FSG7_APOSI</name>
<evidence type="ECO:0000256" key="2">
    <source>
        <dbReference type="PROSITE-ProRule" id="PRU00196"/>
    </source>
</evidence>
<evidence type="ECO:0000259" key="6">
    <source>
        <dbReference type="PROSITE" id="PS50287"/>
    </source>
</evidence>
<gene>
    <name evidence="7" type="ORF">APTSU1_001743100</name>
</gene>
<evidence type="ECO:0000313" key="7">
    <source>
        <dbReference type="EMBL" id="GAB1302193.1"/>
    </source>
</evidence>
<comment type="caution">
    <text evidence="2">Lacks conserved residue(s) required for the propagation of feature annotation.</text>
</comment>
<keyword evidence="5" id="KW-0732">Signal</keyword>
<sequence length="449" mass="49499">MKLACILIVMEVMHVRLSALDSLEGMAQRRLPEPQKTTPLPTTTPPTTMPEPTAPPRLQLVPGREGLRCTGVVEFYSGSWGGTILYKAKDRPLGLGNLICKSLQCGSFLTHLSGTEAAGTPAPAEPRDPRPLPIRWEAQNGSCTSLQQCFQKTTAQEDGQALTVICSDFQPKVQSRLVGGSSVCEGIAQVRQRSQWAALCDSSAARGRARWEELCQEQQCGDLISFHPVDADRASPSPGLLCTQEKLSRCYHLQEKKHCKRVFVTCQDPNPVGLAPGTVASIVLTLVLLGVLLVMCGPLVYKKLVKKFRQKKQRQWIGPTGVNQTMSFHRGHTATVRSQVENPAASHVDNDYSQPPRNSRLSAYPGLWKGPYTALPHNLTTPPTVTMTCKWLRDCKRNLRPSTKATHISSALRKHLPLRVLPTATSATTWTEAKVLWTRSWSLQWQASS</sequence>
<feature type="compositionally biased region" description="Pro residues" evidence="3">
    <location>
        <begin position="42"/>
        <end position="55"/>
    </location>
</feature>
<keyword evidence="4" id="KW-1133">Transmembrane helix</keyword>
<dbReference type="Proteomes" id="UP001623349">
    <property type="component" value="Unassembled WGS sequence"/>
</dbReference>
<evidence type="ECO:0000256" key="5">
    <source>
        <dbReference type="SAM" id="SignalP"/>
    </source>
</evidence>
<dbReference type="EMBL" id="BAAFST010000019">
    <property type="protein sequence ID" value="GAB1302193.1"/>
    <property type="molecule type" value="Genomic_DNA"/>
</dbReference>
<dbReference type="PROSITE" id="PS50287">
    <property type="entry name" value="SRCR_2"/>
    <property type="match status" value="2"/>
</dbReference>